<comment type="pathway">
    <text evidence="2 7">One-carbon metabolism; tetrahydrofolate interconversion.</text>
</comment>
<dbReference type="SUPFAM" id="SSF51730">
    <property type="entry name" value="FAD-linked oxidoreductase"/>
    <property type="match status" value="1"/>
</dbReference>
<comment type="similarity">
    <text evidence="3">Belongs to the methylenetetrahydrofolate reductase family.</text>
</comment>
<keyword evidence="5" id="KW-0274">FAD</keyword>
<evidence type="ECO:0000256" key="1">
    <source>
        <dbReference type="ARBA" id="ARBA00001974"/>
    </source>
</evidence>
<sequence>MSLVGRKRPVMTLPNMRTSPLEEVNPTDGEDWKPIPDGFSYGTDLVKFIRELYGDYFTICVAGYPHGHPDCANYDEDIQHLKEKVDAGTDFIITQLIFEASTFIKFYHDWDYCSHHARNTARSDDDAAIQKFGICLPSTCAKSYSTLEW</sequence>
<reference evidence="8" key="1">
    <citation type="submission" date="2023-03" db="EMBL/GenBank/DDBJ databases">
        <authorList>
            <person name="Steffen K."/>
            <person name="Cardenas P."/>
        </authorList>
    </citation>
    <scope>NUCLEOTIDE SEQUENCE</scope>
</reference>
<dbReference type="PANTHER" id="PTHR45754">
    <property type="entry name" value="METHYLENETETRAHYDROFOLATE REDUCTASE"/>
    <property type="match status" value="1"/>
</dbReference>
<dbReference type="GO" id="GO:0005829">
    <property type="term" value="C:cytosol"/>
    <property type="evidence" value="ECO:0007669"/>
    <property type="project" value="TreeGrafter"/>
</dbReference>
<evidence type="ECO:0000256" key="6">
    <source>
        <dbReference type="ARBA" id="ARBA00023002"/>
    </source>
</evidence>
<dbReference type="GO" id="GO:0009086">
    <property type="term" value="P:methionine biosynthetic process"/>
    <property type="evidence" value="ECO:0007669"/>
    <property type="project" value="TreeGrafter"/>
</dbReference>
<comment type="caution">
    <text evidence="8">The sequence shown here is derived from an EMBL/GenBank/DDBJ whole genome shotgun (WGS) entry which is preliminary data.</text>
</comment>
<accession>A0AA35SG60</accession>
<evidence type="ECO:0000256" key="4">
    <source>
        <dbReference type="ARBA" id="ARBA00022630"/>
    </source>
</evidence>
<evidence type="ECO:0000313" key="9">
    <source>
        <dbReference type="Proteomes" id="UP001174909"/>
    </source>
</evidence>
<dbReference type="AlphaFoldDB" id="A0AA35SG60"/>
<dbReference type="GO" id="GO:0035999">
    <property type="term" value="P:tetrahydrofolate interconversion"/>
    <property type="evidence" value="ECO:0007669"/>
    <property type="project" value="TreeGrafter"/>
</dbReference>
<evidence type="ECO:0000256" key="2">
    <source>
        <dbReference type="ARBA" id="ARBA00004777"/>
    </source>
</evidence>
<name>A0AA35SG60_GEOBA</name>
<dbReference type="GO" id="GO:0071949">
    <property type="term" value="F:FAD binding"/>
    <property type="evidence" value="ECO:0007669"/>
    <property type="project" value="TreeGrafter"/>
</dbReference>
<evidence type="ECO:0000256" key="7">
    <source>
        <dbReference type="RuleBase" id="RU004254"/>
    </source>
</evidence>
<dbReference type="Gene3D" id="3.20.20.220">
    <property type="match status" value="1"/>
</dbReference>
<gene>
    <name evidence="8" type="ORF">GBAR_LOCUS16688</name>
</gene>
<dbReference type="PANTHER" id="PTHR45754:SF3">
    <property type="entry name" value="METHYLENETETRAHYDROFOLATE REDUCTASE (NADPH)"/>
    <property type="match status" value="1"/>
</dbReference>
<dbReference type="InterPro" id="IPR003171">
    <property type="entry name" value="Mehydrof_redctse-like"/>
</dbReference>
<keyword evidence="9" id="KW-1185">Reference proteome</keyword>
<evidence type="ECO:0000256" key="3">
    <source>
        <dbReference type="ARBA" id="ARBA00006743"/>
    </source>
</evidence>
<dbReference type="GO" id="GO:0004489">
    <property type="term" value="F:methylenetetrahydrofolate reductase [NAD(P)H] activity"/>
    <property type="evidence" value="ECO:0007669"/>
    <property type="project" value="InterPro"/>
</dbReference>
<dbReference type="InterPro" id="IPR029041">
    <property type="entry name" value="FAD-linked_oxidoreductase-like"/>
</dbReference>
<dbReference type="Pfam" id="PF02219">
    <property type="entry name" value="MTHFR"/>
    <property type="match status" value="1"/>
</dbReference>
<comment type="cofactor">
    <cofactor evidence="1">
        <name>FAD</name>
        <dbReference type="ChEBI" id="CHEBI:57692"/>
    </cofactor>
</comment>
<organism evidence="8 9">
    <name type="scientific">Geodia barretti</name>
    <name type="common">Barrett's horny sponge</name>
    <dbReference type="NCBI Taxonomy" id="519541"/>
    <lineage>
        <taxon>Eukaryota</taxon>
        <taxon>Metazoa</taxon>
        <taxon>Porifera</taxon>
        <taxon>Demospongiae</taxon>
        <taxon>Heteroscleromorpha</taxon>
        <taxon>Tetractinellida</taxon>
        <taxon>Astrophorina</taxon>
        <taxon>Geodiidae</taxon>
        <taxon>Geodia</taxon>
    </lineage>
</organism>
<evidence type="ECO:0000313" key="8">
    <source>
        <dbReference type="EMBL" id="CAI8029368.1"/>
    </source>
</evidence>
<dbReference type="EMBL" id="CASHTH010002398">
    <property type="protein sequence ID" value="CAI8029368.1"/>
    <property type="molecule type" value="Genomic_DNA"/>
</dbReference>
<dbReference type="Proteomes" id="UP001174909">
    <property type="component" value="Unassembled WGS sequence"/>
</dbReference>
<protein>
    <submittedName>
        <fullName evidence="8">Methylenetetrahydrofolate reductase</fullName>
    </submittedName>
</protein>
<evidence type="ECO:0000256" key="5">
    <source>
        <dbReference type="ARBA" id="ARBA00022827"/>
    </source>
</evidence>
<keyword evidence="4" id="KW-0285">Flavoprotein</keyword>
<proteinExistence type="inferred from homology"/>
<keyword evidence="6" id="KW-0560">Oxidoreductase</keyword>